<evidence type="ECO:0000256" key="1">
    <source>
        <dbReference type="SAM" id="MobiDB-lite"/>
    </source>
</evidence>
<keyword evidence="3" id="KW-1185">Reference proteome</keyword>
<gene>
    <name evidence="2" type="ORF">FISHEDRAFT_47536</name>
</gene>
<dbReference type="EMBL" id="KN882036">
    <property type="protein sequence ID" value="KIY46278.1"/>
    <property type="molecule type" value="Genomic_DNA"/>
</dbReference>
<name>A0A0D7A610_9AGAR</name>
<accession>A0A0D7A610</accession>
<protein>
    <submittedName>
        <fullName evidence="2">Uncharacterized protein</fullName>
    </submittedName>
</protein>
<reference evidence="2 3" key="1">
    <citation type="journal article" date="2015" name="Fungal Genet. Biol.">
        <title>Evolution of novel wood decay mechanisms in Agaricales revealed by the genome sequences of Fistulina hepatica and Cylindrobasidium torrendii.</title>
        <authorList>
            <person name="Floudas D."/>
            <person name="Held B.W."/>
            <person name="Riley R."/>
            <person name="Nagy L.G."/>
            <person name="Koehler G."/>
            <person name="Ransdell A.S."/>
            <person name="Younus H."/>
            <person name="Chow J."/>
            <person name="Chiniquy J."/>
            <person name="Lipzen A."/>
            <person name="Tritt A."/>
            <person name="Sun H."/>
            <person name="Haridas S."/>
            <person name="LaButti K."/>
            <person name="Ohm R.A."/>
            <person name="Kues U."/>
            <person name="Blanchette R.A."/>
            <person name="Grigoriev I.V."/>
            <person name="Minto R.E."/>
            <person name="Hibbett D.S."/>
        </authorList>
    </citation>
    <scope>NUCLEOTIDE SEQUENCE [LARGE SCALE GENOMIC DNA]</scope>
    <source>
        <strain evidence="2 3">ATCC 64428</strain>
    </source>
</reference>
<dbReference type="Proteomes" id="UP000054144">
    <property type="component" value="Unassembled WGS sequence"/>
</dbReference>
<dbReference type="Gene3D" id="3.60.130.30">
    <property type="match status" value="1"/>
</dbReference>
<proteinExistence type="predicted"/>
<evidence type="ECO:0000313" key="2">
    <source>
        <dbReference type="EMBL" id="KIY46278.1"/>
    </source>
</evidence>
<dbReference type="OrthoDB" id="3202607at2759"/>
<sequence length="326" mass="36933">PIASTGYIAHQPPPPPKEEYSLEDLVSPDSPHGFRLQKWDGQVPMPIVNSEGHVVIVLAGCLNDPNWDSIHIAAADELEKAWLEVPWPNKGRTMCKRGNFHALHSGIAFGGGQPRPMNAHHNDMMAVILQVLNQHWAIMHITIFTSTVFLAWAPHLYHLYLNCIEVLLLHHLDLVCNFASSICIWAAVTYNFGPCTVTWPHRDFQNLPYGWCCITALSCFDYCCGGHLILWDLKLIIKFPPGSTILIPSAIVKHSNTYITTNETQYLMTQYSAGGLFHWVKHGFQKESEFWEQLDEETTCREQLKQCAHWANGLDYFLSVNELSSL</sequence>
<dbReference type="AlphaFoldDB" id="A0A0D7A610"/>
<evidence type="ECO:0000313" key="3">
    <source>
        <dbReference type="Proteomes" id="UP000054144"/>
    </source>
</evidence>
<feature type="non-terminal residue" evidence="2">
    <location>
        <position position="1"/>
    </location>
</feature>
<organism evidence="2 3">
    <name type="scientific">Fistulina hepatica ATCC 64428</name>
    <dbReference type="NCBI Taxonomy" id="1128425"/>
    <lineage>
        <taxon>Eukaryota</taxon>
        <taxon>Fungi</taxon>
        <taxon>Dikarya</taxon>
        <taxon>Basidiomycota</taxon>
        <taxon>Agaricomycotina</taxon>
        <taxon>Agaricomycetes</taxon>
        <taxon>Agaricomycetidae</taxon>
        <taxon>Agaricales</taxon>
        <taxon>Fistulinaceae</taxon>
        <taxon>Fistulina</taxon>
    </lineage>
</organism>
<feature type="region of interest" description="Disordered" evidence="1">
    <location>
        <begin position="1"/>
        <end position="21"/>
    </location>
</feature>